<dbReference type="Pfam" id="PF05653">
    <property type="entry name" value="Mg_trans_NIPA"/>
    <property type="match status" value="1"/>
</dbReference>
<feature type="transmembrane region" description="Helical" evidence="5">
    <location>
        <begin position="139"/>
        <end position="158"/>
    </location>
</feature>
<evidence type="ECO:0008006" key="9">
    <source>
        <dbReference type="Google" id="ProtNLM"/>
    </source>
</evidence>
<gene>
    <name evidence="7" type="ORF">GCM10022261_14050</name>
</gene>
<evidence type="ECO:0000256" key="4">
    <source>
        <dbReference type="ARBA" id="ARBA00023136"/>
    </source>
</evidence>
<dbReference type="Proteomes" id="UP001501586">
    <property type="component" value="Unassembled WGS sequence"/>
</dbReference>
<feature type="transmembrane region" description="Helical" evidence="5">
    <location>
        <begin position="165"/>
        <end position="185"/>
    </location>
</feature>
<evidence type="ECO:0000313" key="8">
    <source>
        <dbReference type="Proteomes" id="UP001501586"/>
    </source>
</evidence>
<feature type="transmembrane region" description="Helical" evidence="5">
    <location>
        <begin position="253"/>
        <end position="275"/>
    </location>
</feature>
<comment type="caution">
    <text evidence="7">The sequence shown here is derived from an EMBL/GenBank/DDBJ whole genome shotgun (WGS) entry which is preliminary data.</text>
</comment>
<dbReference type="InterPro" id="IPR008521">
    <property type="entry name" value="Mg_trans_NIPA"/>
</dbReference>
<feature type="transmembrane region" description="Helical" evidence="5">
    <location>
        <begin position="191"/>
        <end position="214"/>
    </location>
</feature>
<keyword evidence="4 5" id="KW-0472">Membrane</keyword>
<organism evidence="7 8">
    <name type="scientific">Brevibacterium daeguense</name>
    <dbReference type="NCBI Taxonomy" id="909936"/>
    <lineage>
        <taxon>Bacteria</taxon>
        <taxon>Bacillati</taxon>
        <taxon>Actinomycetota</taxon>
        <taxon>Actinomycetes</taxon>
        <taxon>Micrococcales</taxon>
        <taxon>Brevibacteriaceae</taxon>
        <taxon>Brevibacterium</taxon>
    </lineage>
</organism>
<sequence length="304" mass="31628">MTTAIAILLAAASAVALAFGAMFQHSGVVADERHRSGFSFVHFLALFRNRSWILGLGFLCAGTVANVIALALAPVMVVQPIGAISLVISVLLAVKYRGLKLSRLIVAAVIVCGLSVGAFVALSATVARTSLHLGADAHPLAWIGFALTAAFLVLGLAWRRPPQLLLILGAGLLFACVATSTHLVSHQLLHAGLGAITWLNVVSLAAAGIVGSWFMQAAYAAGPPEMVIAGLTVVDPIFAVFLGSVVLGEAAGAPIWLISILVLIGLVACSGVVVLSRYHPDVIERERERRSARALLIRTPDAGE</sequence>
<reference evidence="8" key="1">
    <citation type="journal article" date="2019" name="Int. J. Syst. Evol. Microbiol.">
        <title>The Global Catalogue of Microorganisms (GCM) 10K type strain sequencing project: providing services to taxonomists for standard genome sequencing and annotation.</title>
        <authorList>
            <consortium name="The Broad Institute Genomics Platform"/>
            <consortium name="The Broad Institute Genome Sequencing Center for Infectious Disease"/>
            <person name="Wu L."/>
            <person name="Ma J."/>
        </authorList>
    </citation>
    <scope>NUCLEOTIDE SEQUENCE [LARGE SCALE GENOMIC DNA]</scope>
    <source>
        <strain evidence="8">JCM 17458</strain>
    </source>
</reference>
<evidence type="ECO:0000313" key="7">
    <source>
        <dbReference type="EMBL" id="GAA4283874.1"/>
    </source>
</evidence>
<feature type="chain" id="PRO_5047084825" description="Magnesium transporter NIPA" evidence="6">
    <location>
        <begin position="19"/>
        <end position="304"/>
    </location>
</feature>
<keyword evidence="3 5" id="KW-1133">Transmembrane helix</keyword>
<name>A0ABP8EIV1_9MICO</name>
<proteinExistence type="predicted"/>
<keyword evidence="8" id="KW-1185">Reference proteome</keyword>
<dbReference type="PANTHER" id="PTHR40761:SF1">
    <property type="entry name" value="CONSERVED INTEGRAL MEMBRANE ALANINE VALINE AND LEUCINE RICH PROTEIN-RELATED"/>
    <property type="match status" value="1"/>
</dbReference>
<feature type="signal peptide" evidence="6">
    <location>
        <begin position="1"/>
        <end position="18"/>
    </location>
</feature>
<dbReference type="RefSeq" id="WP_236863955.1">
    <property type="nucleotide sequence ID" value="NZ_BAABAZ010000005.1"/>
</dbReference>
<dbReference type="PANTHER" id="PTHR40761">
    <property type="entry name" value="CONSERVED INTEGRAL MEMBRANE ALANINE VALINE AND LEUCINE RICH PROTEIN-RELATED"/>
    <property type="match status" value="1"/>
</dbReference>
<evidence type="ECO:0000256" key="6">
    <source>
        <dbReference type="SAM" id="SignalP"/>
    </source>
</evidence>
<feature type="transmembrane region" description="Helical" evidence="5">
    <location>
        <begin position="67"/>
        <end position="92"/>
    </location>
</feature>
<feature type="transmembrane region" description="Helical" evidence="5">
    <location>
        <begin position="226"/>
        <end position="247"/>
    </location>
</feature>
<evidence type="ECO:0000256" key="1">
    <source>
        <dbReference type="ARBA" id="ARBA00004141"/>
    </source>
</evidence>
<evidence type="ECO:0000256" key="5">
    <source>
        <dbReference type="SAM" id="Phobius"/>
    </source>
</evidence>
<accession>A0ABP8EIV1</accession>
<keyword evidence="6" id="KW-0732">Signal</keyword>
<dbReference type="EMBL" id="BAABAZ010000005">
    <property type="protein sequence ID" value="GAA4283874.1"/>
    <property type="molecule type" value="Genomic_DNA"/>
</dbReference>
<evidence type="ECO:0000256" key="3">
    <source>
        <dbReference type="ARBA" id="ARBA00022989"/>
    </source>
</evidence>
<keyword evidence="2 5" id="KW-0812">Transmembrane</keyword>
<feature type="transmembrane region" description="Helical" evidence="5">
    <location>
        <begin position="104"/>
        <end position="127"/>
    </location>
</feature>
<comment type="subcellular location">
    <subcellularLocation>
        <location evidence="1">Membrane</location>
        <topology evidence="1">Multi-pass membrane protein</topology>
    </subcellularLocation>
</comment>
<protein>
    <recommendedName>
        <fullName evidence="9">Magnesium transporter NIPA</fullName>
    </recommendedName>
</protein>
<evidence type="ECO:0000256" key="2">
    <source>
        <dbReference type="ARBA" id="ARBA00022692"/>
    </source>
</evidence>